<dbReference type="Gene3D" id="1.25.40.20">
    <property type="entry name" value="Ankyrin repeat-containing domain"/>
    <property type="match status" value="2"/>
</dbReference>
<keyword evidence="6" id="KW-0677">Repeat</keyword>
<evidence type="ECO:0000256" key="4">
    <source>
        <dbReference type="ARBA" id="ARBA00022679"/>
    </source>
</evidence>
<evidence type="ECO:0000256" key="16">
    <source>
        <dbReference type="SAM" id="MobiDB-lite"/>
    </source>
</evidence>
<evidence type="ECO:0000256" key="6">
    <source>
        <dbReference type="ARBA" id="ARBA00022737"/>
    </source>
</evidence>
<evidence type="ECO:0000256" key="9">
    <source>
        <dbReference type="ARBA" id="ARBA00023043"/>
    </source>
</evidence>
<comment type="domain">
    <text evidence="15">The DHHC domain is required for palmitoyltransferase activity.</text>
</comment>
<feature type="domain" description="Palmitoyltransferase DHHC" evidence="17">
    <location>
        <begin position="411"/>
        <end position="542"/>
    </location>
</feature>
<gene>
    <name evidence="18" type="ORF">EPI10_000567</name>
</gene>
<dbReference type="AlphaFoldDB" id="A0A5B6V897"/>
<dbReference type="PROSITE" id="PS50216">
    <property type="entry name" value="DHHC"/>
    <property type="match status" value="1"/>
</dbReference>
<evidence type="ECO:0000256" key="2">
    <source>
        <dbReference type="ARBA" id="ARBA00004394"/>
    </source>
</evidence>
<evidence type="ECO:0000313" key="18">
    <source>
        <dbReference type="EMBL" id="KAA3465392.1"/>
    </source>
</evidence>
<organism evidence="18 19">
    <name type="scientific">Gossypium australe</name>
    <dbReference type="NCBI Taxonomy" id="47621"/>
    <lineage>
        <taxon>Eukaryota</taxon>
        <taxon>Viridiplantae</taxon>
        <taxon>Streptophyta</taxon>
        <taxon>Embryophyta</taxon>
        <taxon>Tracheophyta</taxon>
        <taxon>Spermatophyta</taxon>
        <taxon>Magnoliopsida</taxon>
        <taxon>eudicotyledons</taxon>
        <taxon>Gunneridae</taxon>
        <taxon>Pentapetalae</taxon>
        <taxon>rosids</taxon>
        <taxon>malvids</taxon>
        <taxon>Malvales</taxon>
        <taxon>Malvaceae</taxon>
        <taxon>Malvoideae</taxon>
        <taxon>Gossypium</taxon>
    </lineage>
</organism>
<dbReference type="EC" id="2.3.1.225" evidence="15"/>
<dbReference type="OrthoDB" id="331948at2759"/>
<dbReference type="Pfam" id="PF01529">
    <property type="entry name" value="DHHC"/>
    <property type="match status" value="1"/>
</dbReference>
<evidence type="ECO:0000256" key="8">
    <source>
        <dbReference type="ARBA" id="ARBA00023034"/>
    </source>
</evidence>
<proteinExistence type="inferred from homology"/>
<protein>
    <recommendedName>
        <fullName evidence="15">S-acyltransferase</fullName>
        <ecNumber evidence="15">2.3.1.225</ecNumber>
    </recommendedName>
    <alternativeName>
        <fullName evidence="15">Palmitoyltransferase</fullName>
    </alternativeName>
</protein>
<dbReference type="InterPro" id="IPR002110">
    <property type="entry name" value="Ankyrin_rpt"/>
</dbReference>
<dbReference type="GO" id="GO:0019706">
    <property type="term" value="F:protein-cysteine S-palmitoyltransferase activity"/>
    <property type="evidence" value="ECO:0007669"/>
    <property type="project" value="UniProtKB-EC"/>
</dbReference>
<feature type="compositionally biased region" description="Low complexity" evidence="16">
    <location>
        <begin position="1"/>
        <end position="12"/>
    </location>
</feature>
<dbReference type="InterPro" id="IPR001594">
    <property type="entry name" value="Palmitoyltrfase_DHHC"/>
</dbReference>
<dbReference type="Pfam" id="PF12796">
    <property type="entry name" value="Ank_2"/>
    <property type="match status" value="3"/>
</dbReference>
<dbReference type="PROSITE" id="PS50297">
    <property type="entry name" value="ANK_REP_REGION"/>
    <property type="match status" value="3"/>
</dbReference>
<comment type="catalytic activity">
    <reaction evidence="13 15">
        <text>L-cysteinyl-[protein] + hexadecanoyl-CoA = S-hexadecanoyl-L-cysteinyl-[protein] + CoA</text>
        <dbReference type="Rhea" id="RHEA:36683"/>
        <dbReference type="Rhea" id="RHEA-COMP:10131"/>
        <dbReference type="Rhea" id="RHEA-COMP:11032"/>
        <dbReference type="ChEBI" id="CHEBI:29950"/>
        <dbReference type="ChEBI" id="CHEBI:57287"/>
        <dbReference type="ChEBI" id="CHEBI:57379"/>
        <dbReference type="ChEBI" id="CHEBI:74151"/>
        <dbReference type="EC" id="2.3.1.225"/>
    </reaction>
</comment>
<keyword evidence="12" id="KW-0449">Lipoprotein</keyword>
<sequence length="591" mass="65179">MASSEIEVVPSESEPKTTQQQNSTQQIAIIDVFSASAYGDFDKLRKFVEEDGASLATPDGNSYYALQWAALNNFSDIAQYIIDHGGNVNATDNNQQTALHWAAVKGSIAVADVLLQNGARVEAADLNGYRAVHIAAQYGQTAFLNHIVAKYHAEYDAPDNCGRSPLHWAAFKGFSDTIRLLLFRDAFQGKQDIEGCTPLHWAALRGNVEACMILVHAGTKQELLVKDKAGNTPLKLASDKGHRQIALLLSKAERANSNRLFNKIHGGKMGEVGYAPILFCVIIVLIILFINSVLATPTLPKVTAIVGLWGWIGVSLGIGSLIMFYSKDPGYIKKSRRLDGYEDTELAVPHAMIVSSIHGEVELRLSSAVDCLLKLGSALPYLQGFLMNLFLLSPIAFLHGYSSSCNAVLTQFSLYCQIIRPVRSKHCPICKHCIEQFDHHCPWISNCVGKVKKSRNKWDFFVFICMGTLTSFIGAFVAVQRIWTAIAALSAGKTWIHLVIDHHPGIVAFLLLDALVLISATTLTIIQATQIARNITTNEVSNAIRYRYLHGPEGRFRNPYNHGCRKNCTDFFIRGYTDDEIAWPPLQSVAS</sequence>
<feature type="transmembrane region" description="Helical" evidence="15">
    <location>
        <begin position="272"/>
        <end position="294"/>
    </location>
</feature>
<evidence type="ECO:0000313" key="19">
    <source>
        <dbReference type="Proteomes" id="UP000325315"/>
    </source>
</evidence>
<evidence type="ECO:0000256" key="13">
    <source>
        <dbReference type="ARBA" id="ARBA00048048"/>
    </source>
</evidence>
<evidence type="ECO:0000256" key="7">
    <source>
        <dbReference type="ARBA" id="ARBA00022989"/>
    </source>
</evidence>
<dbReference type="SMART" id="SM00248">
    <property type="entry name" value="ANK"/>
    <property type="match status" value="6"/>
</dbReference>
<dbReference type="GO" id="GO:0000139">
    <property type="term" value="C:Golgi membrane"/>
    <property type="evidence" value="ECO:0007669"/>
    <property type="project" value="UniProtKB-SubCell"/>
</dbReference>
<evidence type="ECO:0000259" key="17">
    <source>
        <dbReference type="Pfam" id="PF01529"/>
    </source>
</evidence>
<dbReference type="SUPFAM" id="SSF48403">
    <property type="entry name" value="Ankyrin repeat"/>
    <property type="match status" value="1"/>
</dbReference>
<keyword evidence="8" id="KW-0333">Golgi apparatus</keyword>
<dbReference type="EMBL" id="SMMG02000007">
    <property type="protein sequence ID" value="KAA3465392.1"/>
    <property type="molecule type" value="Genomic_DNA"/>
</dbReference>
<feature type="repeat" description="ANK" evidence="14">
    <location>
        <begin position="194"/>
        <end position="226"/>
    </location>
</feature>
<evidence type="ECO:0000256" key="1">
    <source>
        <dbReference type="ARBA" id="ARBA00004127"/>
    </source>
</evidence>
<keyword evidence="9 14" id="KW-0040">ANK repeat</keyword>
<evidence type="ECO:0000256" key="11">
    <source>
        <dbReference type="ARBA" id="ARBA00023139"/>
    </source>
</evidence>
<feature type="repeat" description="ANK" evidence="14">
    <location>
        <begin position="61"/>
        <end position="93"/>
    </location>
</feature>
<feature type="repeat" description="ANK" evidence="14">
    <location>
        <begin position="161"/>
        <end position="182"/>
    </location>
</feature>
<evidence type="ECO:0000256" key="15">
    <source>
        <dbReference type="RuleBase" id="RU079119"/>
    </source>
</evidence>
<keyword evidence="5 15" id="KW-0812">Transmembrane</keyword>
<evidence type="ECO:0000256" key="5">
    <source>
        <dbReference type="ARBA" id="ARBA00022692"/>
    </source>
</evidence>
<keyword evidence="4 15" id="KW-0808">Transferase</keyword>
<name>A0A5B6V897_9ROSI</name>
<feature type="transmembrane region" description="Helical" evidence="15">
    <location>
        <begin position="503"/>
        <end position="526"/>
    </location>
</feature>
<feature type="region of interest" description="Disordered" evidence="16">
    <location>
        <begin position="1"/>
        <end position="23"/>
    </location>
</feature>
<comment type="subcellular location">
    <subcellularLocation>
        <location evidence="1">Endomembrane system</location>
        <topology evidence="1">Multi-pass membrane protein</topology>
    </subcellularLocation>
    <subcellularLocation>
        <location evidence="2">Golgi apparatus membrane</location>
    </subcellularLocation>
</comment>
<evidence type="ECO:0000256" key="10">
    <source>
        <dbReference type="ARBA" id="ARBA00023136"/>
    </source>
</evidence>
<keyword evidence="7 15" id="KW-1133">Transmembrane helix</keyword>
<feature type="transmembrane region" description="Helical" evidence="15">
    <location>
        <begin position="306"/>
        <end position="326"/>
    </location>
</feature>
<feature type="repeat" description="ANK" evidence="14">
    <location>
        <begin position="94"/>
        <end position="126"/>
    </location>
</feature>
<dbReference type="InterPro" id="IPR036770">
    <property type="entry name" value="Ankyrin_rpt-contain_sf"/>
</dbReference>
<feature type="transmembrane region" description="Helical" evidence="15">
    <location>
        <begin position="460"/>
        <end position="483"/>
    </location>
</feature>
<dbReference type="PANTHER" id="PTHR24161:SF101">
    <property type="entry name" value="PROTEIN S-ACYLTRANSFERASE 23-RELATED"/>
    <property type="match status" value="1"/>
</dbReference>
<accession>A0A5B6V897</accession>
<dbReference type="FunFam" id="1.25.40.20:FF:000300">
    <property type="entry name" value="S-acyltransferase"/>
    <property type="match status" value="1"/>
</dbReference>
<evidence type="ECO:0000256" key="14">
    <source>
        <dbReference type="PROSITE-ProRule" id="PRU00023"/>
    </source>
</evidence>
<evidence type="ECO:0000256" key="3">
    <source>
        <dbReference type="ARBA" id="ARBA00008574"/>
    </source>
</evidence>
<dbReference type="PANTHER" id="PTHR24161">
    <property type="entry name" value="ANK_REP_REGION DOMAIN-CONTAINING PROTEIN-RELATED"/>
    <property type="match status" value="1"/>
</dbReference>
<evidence type="ECO:0000256" key="12">
    <source>
        <dbReference type="ARBA" id="ARBA00023288"/>
    </source>
</evidence>
<keyword evidence="10 15" id="KW-0472">Membrane</keyword>
<dbReference type="Proteomes" id="UP000325315">
    <property type="component" value="Unassembled WGS sequence"/>
</dbReference>
<dbReference type="PROSITE" id="PS50088">
    <property type="entry name" value="ANK_REPEAT"/>
    <property type="match status" value="4"/>
</dbReference>
<comment type="caution">
    <text evidence="18">The sequence shown here is derived from an EMBL/GenBank/DDBJ whole genome shotgun (WGS) entry which is preliminary data.</text>
</comment>
<keyword evidence="15" id="KW-0012">Acyltransferase</keyword>
<comment type="similarity">
    <text evidence="3 15">Belongs to the DHHC palmitoyltransferase family.</text>
</comment>
<keyword evidence="11" id="KW-0564">Palmitate</keyword>
<reference evidence="19" key="1">
    <citation type="journal article" date="2019" name="Plant Biotechnol. J.">
        <title>Genome sequencing of the Australian wild diploid species Gossypium australe highlights disease resistance and delayed gland morphogenesis.</title>
        <authorList>
            <person name="Cai Y."/>
            <person name="Cai X."/>
            <person name="Wang Q."/>
            <person name="Wang P."/>
            <person name="Zhang Y."/>
            <person name="Cai C."/>
            <person name="Xu Y."/>
            <person name="Wang K."/>
            <person name="Zhou Z."/>
            <person name="Wang C."/>
            <person name="Geng S."/>
            <person name="Li B."/>
            <person name="Dong Q."/>
            <person name="Hou Y."/>
            <person name="Wang H."/>
            <person name="Ai P."/>
            <person name="Liu Z."/>
            <person name="Yi F."/>
            <person name="Sun M."/>
            <person name="An G."/>
            <person name="Cheng J."/>
            <person name="Zhang Y."/>
            <person name="Shi Q."/>
            <person name="Xie Y."/>
            <person name="Shi X."/>
            <person name="Chang Y."/>
            <person name="Huang F."/>
            <person name="Chen Y."/>
            <person name="Hong S."/>
            <person name="Mi L."/>
            <person name="Sun Q."/>
            <person name="Zhang L."/>
            <person name="Zhou B."/>
            <person name="Peng R."/>
            <person name="Zhang X."/>
            <person name="Liu F."/>
        </authorList>
    </citation>
    <scope>NUCLEOTIDE SEQUENCE [LARGE SCALE GENOMIC DNA]</scope>
    <source>
        <strain evidence="19">cv. PA1801</strain>
    </source>
</reference>
<keyword evidence="19" id="KW-1185">Reference proteome</keyword>